<feature type="transmembrane region" description="Helical" evidence="1">
    <location>
        <begin position="6"/>
        <end position="22"/>
    </location>
</feature>
<sequence>MKDLEIFFSVLFIISPIIGYIPQLYTRQIVFPEFLSALTILANILKIIHFTGKSNAFTVIPLQGMFTILLHSCLLLFNKSIYSVTEEKIMKKLKISSKQIYVSYIILICMCIQICGLFTRSFEFCGILSLIFEVSVNSVQLLIEKQKKEVIVVDVNKKVRSQKELYLVWIIGDICRIFFMVCADTPHVYTIASLIQLGIDGYLLYN</sequence>
<name>A0A0F9WGK0_9MICR</name>
<dbReference type="OrthoDB" id="292213at2759"/>
<organism evidence="2 3">
    <name type="scientific">Vairimorpha ceranae</name>
    <dbReference type="NCBI Taxonomy" id="40302"/>
    <lineage>
        <taxon>Eukaryota</taxon>
        <taxon>Fungi</taxon>
        <taxon>Fungi incertae sedis</taxon>
        <taxon>Microsporidia</taxon>
        <taxon>Nosematidae</taxon>
        <taxon>Vairimorpha</taxon>
    </lineage>
</organism>
<feature type="transmembrane region" description="Helical" evidence="1">
    <location>
        <begin position="56"/>
        <end position="78"/>
    </location>
</feature>
<reference evidence="2 3" key="1">
    <citation type="journal article" date="2015" name="Environ. Microbiol.">
        <title>Genome analyses suggest the presence of polyploidy and recent human-driven expansions in eight global populations of the honeybee pathogen Nosema ceranae.</title>
        <authorList>
            <person name="Pelin A."/>
            <person name="Selman M."/>
            <person name="Aris-Brosou S."/>
            <person name="Farinelli L."/>
            <person name="Corradi N."/>
        </authorList>
    </citation>
    <scope>NUCLEOTIDE SEQUENCE [LARGE SCALE GENOMIC DNA]</scope>
    <source>
        <strain evidence="2 3">PA08 1199</strain>
    </source>
</reference>
<comment type="caution">
    <text evidence="2">The sequence shown here is derived from an EMBL/GenBank/DDBJ whole genome shotgun (WGS) entry which is preliminary data.</text>
</comment>
<dbReference type="Proteomes" id="UP000034350">
    <property type="component" value="Unassembled WGS sequence"/>
</dbReference>
<dbReference type="VEuPathDB" id="MicrosporidiaDB:AAJ76_1100054231"/>
<dbReference type="AlphaFoldDB" id="A0A0F9WGK0"/>
<keyword evidence="1" id="KW-0472">Membrane</keyword>
<dbReference type="VEuPathDB" id="MicrosporidiaDB:NCER_101058"/>
<evidence type="ECO:0000313" key="2">
    <source>
        <dbReference type="EMBL" id="KKO75830.1"/>
    </source>
</evidence>
<feature type="transmembrane region" description="Helical" evidence="1">
    <location>
        <begin position="99"/>
        <end position="119"/>
    </location>
</feature>
<evidence type="ECO:0000256" key="1">
    <source>
        <dbReference type="SAM" id="Phobius"/>
    </source>
</evidence>
<keyword evidence="1" id="KW-0812">Transmembrane</keyword>
<keyword evidence="3" id="KW-1185">Reference proteome</keyword>
<keyword evidence="1" id="KW-1133">Transmembrane helix</keyword>
<accession>A0A0F9WGK0</accession>
<evidence type="ECO:0000313" key="3">
    <source>
        <dbReference type="Proteomes" id="UP000034350"/>
    </source>
</evidence>
<gene>
    <name evidence="2" type="ORF">AAJ76_1100054231</name>
</gene>
<dbReference type="GeneID" id="36318659"/>
<dbReference type="OMA" id="KEVEYPR"/>
<feature type="transmembrane region" description="Helical" evidence="1">
    <location>
        <begin position="29"/>
        <end position="50"/>
    </location>
</feature>
<proteinExistence type="predicted"/>
<protein>
    <submittedName>
        <fullName evidence="2">Udp-glucose pyrophosphorylase</fullName>
    </submittedName>
</protein>
<dbReference type="EMBL" id="JPQZ01000011">
    <property type="protein sequence ID" value="KKO75830.1"/>
    <property type="molecule type" value="Genomic_DNA"/>
</dbReference>
<dbReference type="VEuPathDB" id="MicrosporidiaDB:G9O61_00g014500"/>
<dbReference type="RefSeq" id="XP_024331572.1">
    <property type="nucleotide sequence ID" value="XM_024473762.1"/>
</dbReference>